<dbReference type="PANTHER" id="PTHR24023">
    <property type="entry name" value="COLLAGEN ALPHA"/>
    <property type="match status" value="1"/>
</dbReference>
<feature type="non-terminal residue" evidence="2">
    <location>
        <position position="1"/>
    </location>
</feature>
<dbReference type="PANTHER" id="PTHR24023:SF1082">
    <property type="entry name" value="COLLAGEN TRIPLE HELIX REPEAT"/>
    <property type="match status" value="1"/>
</dbReference>
<feature type="compositionally biased region" description="Polar residues" evidence="1">
    <location>
        <begin position="86"/>
        <end position="95"/>
    </location>
</feature>
<gene>
    <name evidence="2" type="ORF">YQE_07151</name>
</gene>
<feature type="compositionally biased region" description="Basic and acidic residues" evidence="1">
    <location>
        <begin position="75"/>
        <end position="85"/>
    </location>
</feature>
<dbReference type="GO" id="GO:0030020">
    <property type="term" value="F:extracellular matrix structural constituent conferring tensile strength"/>
    <property type="evidence" value="ECO:0007669"/>
    <property type="project" value="TreeGrafter"/>
</dbReference>
<dbReference type="GO" id="GO:0005615">
    <property type="term" value="C:extracellular space"/>
    <property type="evidence" value="ECO:0007669"/>
    <property type="project" value="TreeGrafter"/>
</dbReference>
<evidence type="ECO:0000313" key="2">
    <source>
        <dbReference type="EMBL" id="ENN76183.1"/>
    </source>
</evidence>
<dbReference type="GO" id="GO:0031012">
    <property type="term" value="C:extracellular matrix"/>
    <property type="evidence" value="ECO:0007669"/>
    <property type="project" value="TreeGrafter"/>
</dbReference>
<organism evidence="2">
    <name type="scientific">Dendroctonus ponderosae</name>
    <name type="common">Mountain pine beetle</name>
    <dbReference type="NCBI Taxonomy" id="77166"/>
    <lineage>
        <taxon>Eukaryota</taxon>
        <taxon>Metazoa</taxon>
        <taxon>Ecdysozoa</taxon>
        <taxon>Arthropoda</taxon>
        <taxon>Hexapoda</taxon>
        <taxon>Insecta</taxon>
        <taxon>Pterygota</taxon>
        <taxon>Neoptera</taxon>
        <taxon>Endopterygota</taxon>
        <taxon>Coleoptera</taxon>
        <taxon>Polyphaga</taxon>
        <taxon>Cucujiformia</taxon>
        <taxon>Curculionidae</taxon>
        <taxon>Scolytinae</taxon>
        <taxon>Dendroctonus</taxon>
    </lineage>
</organism>
<reference evidence="2" key="1">
    <citation type="journal article" date="2013" name="Genome Biol.">
        <title>Draft genome of the mountain pine beetle, Dendroctonus ponderosae Hopkins, a major forest pest.</title>
        <authorList>
            <person name="Keeling C.I."/>
            <person name="Yuen M.M."/>
            <person name="Liao N.Y."/>
            <person name="Docking T.R."/>
            <person name="Chan S.K."/>
            <person name="Taylor G.A."/>
            <person name="Palmquist D.L."/>
            <person name="Jackman S.D."/>
            <person name="Nguyen A."/>
            <person name="Li M."/>
            <person name="Henderson H."/>
            <person name="Janes J.K."/>
            <person name="Zhao Y."/>
            <person name="Pandoh P."/>
            <person name="Moore R."/>
            <person name="Sperling F.A."/>
            <person name="Huber D.P."/>
            <person name="Birol I."/>
            <person name="Jones S.J."/>
            <person name="Bohlmann J."/>
        </authorList>
    </citation>
    <scope>NUCLEOTIDE SEQUENCE</scope>
</reference>
<accession>N6TEL6</accession>
<feature type="region of interest" description="Disordered" evidence="1">
    <location>
        <begin position="238"/>
        <end position="387"/>
    </location>
</feature>
<dbReference type="HOGENOM" id="CLU_662709_0_0_1"/>
<dbReference type="GO" id="GO:0030198">
    <property type="term" value="P:extracellular matrix organization"/>
    <property type="evidence" value="ECO:0007669"/>
    <property type="project" value="TreeGrafter"/>
</dbReference>
<name>N6TEL6_DENPD</name>
<dbReference type="EMBL" id="KB740984">
    <property type="protein sequence ID" value="ENN76183.1"/>
    <property type="molecule type" value="Genomic_DNA"/>
</dbReference>
<dbReference type="InterPro" id="IPR008160">
    <property type="entry name" value="Collagen"/>
</dbReference>
<dbReference type="InterPro" id="IPR050149">
    <property type="entry name" value="Collagen_superfamily"/>
</dbReference>
<dbReference type="AlphaFoldDB" id="N6TEL6"/>
<dbReference type="OrthoDB" id="10071882at2759"/>
<sequence>MNNRSDLGQSFRQGRKLLPSRIQFANGKNDIMRVLSVNVQFLSNYRAANRTGLYGRPVDRAVPRHRISGGSYRSGDYESRVDSQEANRNIHNYPNNDDDQEASREEQDIFGSSFEYGASGGSSGANREAGSSGGFQGSRSRTGYDASARSDPFLSGFESTSSRYDAPESRFNVFRTGQSNSRSSSNGPWGSYPSSPYENRRPYVSSYDIIDAPGSAVGPRNGSERCIPKCFAEKGTRGFPGLPGHNGDKGIRGFPGDEGIPGEKGDIGETGPQGPRGPKGDRGKTGLPGFPGVNGVPGLQGPEGPPGYPGSDGCNGTDGYPGNPGTDGDIGPRGFPGPSGVKGEKGEAAHCEINLKGQKGEPGRDGVTGPPGNPGPQGPRGLIGPAGEDGPRVNKCCFYILRNSLFSMYDPCSAI</sequence>
<dbReference type="Pfam" id="PF01391">
    <property type="entry name" value="Collagen"/>
    <property type="match status" value="1"/>
</dbReference>
<protein>
    <submittedName>
        <fullName evidence="2">Uncharacterized protein</fullName>
    </submittedName>
</protein>
<feature type="region of interest" description="Disordered" evidence="1">
    <location>
        <begin position="176"/>
        <end position="196"/>
    </location>
</feature>
<feature type="region of interest" description="Disordered" evidence="1">
    <location>
        <begin position="64"/>
        <end position="163"/>
    </location>
</feature>
<proteinExistence type="predicted"/>
<evidence type="ECO:0000256" key="1">
    <source>
        <dbReference type="SAM" id="MobiDB-lite"/>
    </source>
</evidence>